<gene>
    <name evidence="1" type="ORF">SPARVUS_LOCUS2284745</name>
</gene>
<name>A0ABN9B7D8_9NEOB</name>
<protein>
    <submittedName>
        <fullName evidence="1">Uncharacterized protein</fullName>
    </submittedName>
</protein>
<dbReference type="EMBL" id="CATNWA010002669">
    <property type="protein sequence ID" value="CAI9543500.1"/>
    <property type="molecule type" value="Genomic_DNA"/>
</dbReference>
<reference evidence="1" key="1">
    <citation type="submission" date="2023-05" db="EMBL/GenBank/DDBJ databases">
        <authorList>
            <person name="Stuckert A."/>
        </authorList>
    </citation>
    <scope>NUCLEOTIDE SEQUENCE</scope>
</reference>
<evidence type="ECO:0000313" key="1">
    <source>
        <dbReference type="EMBL" id="CAI9543500.1"/>
    </source>
</evidence>
<sequence length="67" mass="6911">MGLVVWQQLGGHQYWSTALPGVSNWQPSSCCCGTKSPIMSACGSHVTVSLAMPHGICSSAPARGPPV</sequence>
<evidence type="ECO:0000313" key="2">
    <source>
        <dbReference type="Proteomes" id="UP001162483"/>
    </source>
</evidence>
<organism evidence="1 2">
    <name type="scientific">Staurois parvus</name>
    <dbReference type="NCBI Taxonomy" id="386267"/>
    <lineage>
        <taxon>Eukaryota</taxon>
        <taxon>Metazoa</taxon>
        <taxon>Chordata</taxon>
        <taxon>Craniata</taxon>
        <taxon>Vertebrata</taxon>
        <taxon>Euteleostomi</taxon>
        <taxon>Amphibia</taxon>
        <taxon>Batrachia</taxon>
        <taxon>Anura</taxon>
        <taxon>Neobatrachia</taxon>
        <taxon>Ranoidea</taxon>
        <taxon>Ranidae</taxon>
        <taxon>Staurois</taxon>
    </lineage>
</organism>
<proteinExistence type="predicted"/>
<keyword evidence="2" id="KW-1185">Reference proteome</keyword>
<dbReference type="Proteomes" id="UP001162483">
    <property type="component" value="Unassembled WGS sequence"/>
</dbReference>
<comment type="caution">
    <text evidence="1">The sequence shown here is derived from an EMBL/GenBank/DDBJ whole genome shotgun (WGS) entry which is preliminary data.</text>
</comment>
<accession>A0ABN9B7D8</accession>